<gene>
    <name evidence="1" type="ORF">MtrDRAFT_AC151000g4v2</name>
</gene>
<protein>
    <submittedName>
        <fullName evidence="1">Uncharacterized protein</fullName>
    </submittedName>
</protein>
<reference evidence="1" key="1">
    <citation type="submission" date="2005-01" db="EMBL/GenBank/DDBJ databases">
        <authorList>
            <person name="Town C.D."/>
        </authorList>
    </citation>
    <scope>NUCLEOTIDE SEQUENCE</scope>
</reference>
<evidence type="ECO:0000313" key="1">
    <source>
        <dbReference type="EMBL" id="ABD32915.1"/>
    </source>
</evidence>
<dbReference type="AlphaFoldDB" id="Q2HSS8"/>
<sequence length="92" mass="9852">MVAHNDVHIAFRIGSPSDFSSPGQTQIPVTHINKDVVQISCKNVASPTQILEGQHLVVASTEGTMSALVSGDNNSILVAHENEHESHNNPNM</sequence>
<accession>Q2HSS8</accession>
<proteinExistence type="predicted"/>
<reference evidence="1" key="2">
    <citation type="submission" date="2007-03" db="EMBL/GenBank/DDBJ databases">
        <authorList>
            <consortium name="The International Medicago Genome Annotation Group"/>
        </authorList>
    </citation>
    <scope>NUCLEOTIDE SEQUENCE</scope>
</reference>
<organism evidence="1">
    <name type="scientific">Medicago truncatula</name>
    <name type="common">Barrel medic</name>
    <name type="synonym">Medicago tribuloides</name>
    <dbReference type="NCBI Taxonomy" id="3880"/>
    <lineage>
        <taxon>Eukaryota</taxon>
        <taxon>Viridiplantae</taxon>
        <taxon>Streptophyta</taxon>
        <taxon>Embryophyta</taxon>
        <taxon>Tracheophyta</taxon>
        <taxon>Spermatophyta</taxon>
        <taxon>Magnoliopsida</taxon>
        <taxon>eudicotyledons</taxon>
        <taxon>Gunneridae</taxon>
        <taxon>Pentapetalae</taxon>
        <taxon>rosids</taxon>
        <taxon>fabids</taxon>
        <taxon>Fabales</taxon>
        <taxon>Fabaceae</taxon>
        <taxon>Papilionoideae</taxon>
        <taxon>50 kb inversion clade</taxon>
        <taxon>NPAAA clade</taxon>
        <taxon>Hologalegina</taxon>
        <taxon>IRL clade</taxon>
        <taxon>Trifolieae</taxon>
        <taxon>Medicago</taxon>
    </lineage>
</organism>
<name>Q2HSS8_MEDTR</name>
<dbReference type="EMBL" id="AC151000">
    <property type="protein sequence ID" value="ABD32915.1"/>
    <property type="molecule type" value="Genomic_DNA"/>
</dbReference>